<evidence type="ECO:0000313" key="2">
    <source>
        <dbReference type="Proteomes" id="UP000798662"/>
    </source>
</evidence>
<name>A0ACC3BST4_PYRYE</name>
<proteinExistence type="predicted"/>
<organism evidence="1 2">
    <name type="scientific">Pyropia yezoensis</name>
    <name type="common">Susabi-nori</name>
    <name type="synonym">Porphyra yezoensis</name>
    <dbReference type="NCBI Taxonomy" id="2788"/>
    <lineage>
        <taxon>Eukaryota</taxon>
        <taxon>Rhodophyta</taxon>
        <taxon>Bangiophyceae</taxon>
        <taxon>Bangiales</taxon>
        <taxon>Bangiaceae</taxon>
        <taxon>Pyropia</taxon>
    </lineage>
</organism>
<comment type="caution">
    <text evidence="1">The sequence shown here is derived from an EMBL/GenBank/DDBJ whole genome shotgun (WGS) entry which is preliminary data.</text>
</comment>
<dbReference type="EMBL" id="CM020618">
    <property type="protein sequence ID" value="KAK1861091.1"/>
    <property type="molecule type" value="Genomic_DNA"/>
</dbReference>
<dbReference type="Proteomes" id="UP000798662">
    <property type="component" value="Chromosome 1"/>
</dbReference>
<accession>A0ACC3BST4</accession>
<protein>
    <submittedName>
        <fullName evidence="1">Uncharacterized protein</fullName>
    </submittedName>
</protein>
<keyword evidence="2" id="KW-1185">Reference proteome</keyword>
<sequence length="117" mass="12722">MSMGTFKSAPPPRYPSSLRIEKVFIGAAPAYAIVTTHAATPAAGCQWLLGSYQRKPRAGMAFHLGRGVLLAREVTALGHCPFENSPISSKNDKRSLPAALVCTRRWTHAQCHDYAAR</sequence>
<gene>
    <name evidence="1" type="ORF">I4F81_003675</name>
</gene>
<reference evidence="1" key="1">
    <citation type="submission" date="2019-11" db="EMBL/GenBank/DDBJ databases">
        <title>Nori genome reveals adaptations in red seaweeds to the harsh intertidal environment.</title>
        <authorList>
            <person name="Wang D."/>
            <person name="Mao Y."/>
        </authorList>
    </citation>
    <scope>NUCLEOTIDE SEQUENCE</scope>
    <source>
        <tissue evidence="1">Gametophyte</tissue>
    </source>
</reference>
<evidence type="ECO:0000313" key="1">
    <source>
        <dbReference type="EMBL" id="KAK1861091.1"/>
    </source>
</evidence>